<evidence type="ECO:0000256" key="1">
    <source>
        <dbReference type="SAM" id="MobiDB-lite"/>
    </source>
</evidence>
<comment type="caution">
    <text evidence="2">The sequence shown here is derived from an EMBL/GenBank/DDBJ whole genome shotgun (WGS) entry which is preliminary data.</text>
</comment>
<gene>
    <name evidence="2" type="ORF">DR999_PMT18361</name>
</gene>
<sequence>MHPAQGKCTGTSQREQKTPETAQPVRMSAPAGDRPQRPQRSCAPHSPQGSVWRLAMLREGKPPGMQRGAWEATRPQVPGLTAPASPGLALHLLPAGPAQA</sequence>
<dbReference type="AlphaFoldDB" id="A0A4D9DR20"/>
<accession>A0A4D9DR20</accession>
<proteinExistence type="predicted"/>
<protein>
    <submittedName>
        <fullName evidence="2">Butyrophilin subfamily 2 member A2-like</fullName>
    </submittedName>
</protein>
<dbReference type="Proteomes" id="UP000297703">
    <property type="component" value="Unassembled WGS sequence"/>
</dbReference>
<evidence type="ECO:0000313" key="2">
    <source>
        <dbReference type="EMBL" id="TFJ99578.1"/>
    </source>
</evidence>
<evidence type="ECO:0000313" key="3">
    <source>
        <dbReference type="Proteomes" id="UP000297703"/>
    </source>
</evidence>
<dbReference type="EMBL" id="QXTE01000319">
    <property type="protein sequence ID" value="TFJ99578.1"/>
    <property type="molecule type" value="Genomic_DNA"/>
</dbReference>
<feature type="region of interest" description="Disordered" evidence="1">
    <location>
        <begin position="1"/>
        <end position="50"/>
    </location>
</feature>
<reference evidence="2 3" key="2">
    <citation type="submission" date="2019-04" db="EMBL/GenBank/DDBJ databases">
        <title>The genome sequence of big-headed turtle.</title>
        <authorList>
            <person name="Gong S."/>
        </authorList>
    </citation>
    <scope>NUCLEOTIDE SEQUENCE [LARGE SCALE GENOMIC DNA]</scope>
    <source>
        <strain evidence="2">DO16091913</strain>
        <tissue evidence="2">Muscle</tissue>
    </source>
</reference>
<keyword evidence="3" id="KW-1185">Reference proteome</keyword>
<name>A0A4D9DR20_9SAUR</name>
<organism evidence="2 3">
    <name type="scientific">Platysternon megacephalum</name>
    <name type="common">big-headed turtle</name>
    <dbReference type="NCBI Taxonomy" id="55544"/>
    <lineage>
        <taxon>Eukaryota</taxon>
        <taxon>Metazoa</taxon>
        <taxon>Chordata</taxon>
        <taxon>Craniata</taxon>
        <taxon>Vertebrata</taxon>
        <taxon>Euteleostomi</taxon>
        <taxon>Archelosauria</taxon>
        <taxon>Testudinata</taxon>
        <taxon>Testudines</taxon>
        <taxon>Cryptodira</taxon>
        <taxon>Durocryptodira</taxon>
        <taxon>Testudinoidea</taxon>
        <taxon>Platysternidae</taxon>
        <taxon>Platysternon</taxon>
    </lineage>
</organism>
<reference evidence="2 3" key="1">
    <citation type="submission" date="2019-04" db="EMBL/GenBank/DDBJ databases">
        <title>Draft genome of the big-headed turtle Platysternon megacephalum.</title>
        <authorList>
            <person name="Gong S."/>
        </authorList>
    </citation>
    <scope>NUCLEOTIDE SEQUENCE [LARGE SCALE GENOMIC DNA]</scope>
    <source>
        <strain evidence="2">DO16091913</strain>
        <tissue evidence="2">Muscle</tissue>
    </source>
</reference>